<evidence type="ECO:0000256" key="2">
    <source>
        <dbReference type="ARBA" id="ARBA00022676"/>
    </source>
</evidence>
<comment type="similarity">
    <text evidence="1">Belongs to the glycosyltransferase 2 family.</text>
</comment>
<dbReference type="PANTHER" id="PTHR43630:SF1">
    <property type="entry name" value="POLY-BETA-1,6-N-ACETYL-D-GLUCOSAMINE SYNTHASE"/>
    <property type="match status" value="1"/>
</dbReference>
<evidence type="ECO:0000313" key="5">
    <source>
        <dbReference type="EMBL" id="MFC3120832.1"/>
    </source>
</evidence>
<evidence type="ECO:0000256" key="3">
    <source>
        <dbReference type="ARBA" id="ARBA00022679"/>
    </source>
</evidence>
<evidence type="ECO:0000313" key="6">
    <source>
        <dbReference type="Proteomes" id="UP001595478"/>
    </source>
</evidence>
<evidence type="ECO:0000259" key="4">
    <source>
        <dbReference type="Pfam" id="PF00535"/>
    </source>
</evidence>
<dbReference type="InterPro" id="IPR001173">
    <property type="entry name" value="Glyco_trans_2-like"/>
</dbReference>
<organism evidence="5 6">
    <name type="scientific">Agaribacter flavus</name>
    <dbReference type="NCBI Taxonomy" id="1902781"/>
    <lineage>
        <taxon>Bacteria</taxon>
        <taxon>Pseudomonadati</taxon>
        <taxon>Pseudomonadota</taxon>
        <taxon>Gammaproteobacteria</taxon>
        <taxon>Alteromonadales</taxon>
        <taxon>Alteromonadaceae</taxon>
        <taxon>Agaribacter</taxon>
    </lineage>
</organism>
<comment type="caution">
    <text evidence="5">The sequence shown here is derived from an EMBL/GenBank/DDBJ whole genome shotgun (WGS) entry which is preliminary data.</text>
</comment>
<accession>A0ABV7FPR5</accession>
<dbReference type="RefSeq" id="WP_376918975.1">
    <property type="nucleotide sequence ID" value="NZ_JBHRSW010000006.1"/>
</dbReference>
<keyword evidence="3 5" id="KW-0808">Transferase</keyword>
<reference evidence="6" key="1">
    <citation type="journal article" date="2019" name="Int. J. Syst. Evol. Microbiol.">
        <title>The Global Catalogue of Microorganisms (GCM) 10K type strain sequencing project: providing services to taxonomists for standard genome sequencing and annotation.</title>
        <authorList>
            <consortium name="The Broad Institute Genomics Platform"/>
            <consortium name="The Broad Institute Genome Sequencing Center for Infectious Disease"/>
            <person name="Wu L."/>
            <person name="Ma J."/>
        </authorList>
    </citation>
    <scope>NUCLEOTIDE SEQUENCE [LARGE SCALE GENOMIC DNA]</scope>
    <source>
        <strain evidence="6">KCTC 52473</strain>
    </source>
</reference>
<dbReference type="SUPFAM" id="SSF53448">
    <property type="entry name" value="Nucleotide-diphospho-sugar transferases"/>
    <property type="match status" value="1"/>
</dbReference>
<dbReference type="EC" id="2.4.-.-" evidence="5"/>
<dbReference type="InterPro" id="IPR029044">
    <property type="entry name" value="Nucleotide-diphossugar_trans"/>
</dbReference>
<gene>
    <name evidence="5" type="ORF">ACFOHL_04330</name>
</gene>
<dbReference type="GO" id="GO:0016757">
    <property type="term" value="F:glycosyltransferase activity"/>
    <property type="evidence" value="ECO:0007669"/>
    <property type="project" value="UniProtKB-KW"/>
</dbReference>
<dbReference type="Gene3D" id="3.90.550.10">
    <property type="entry name" value="Spore Coat Polysaccharide Biosynthesis Protein SpsA, Chain A"/>
    <property type="match status" value="1"/>
</dbReference>
<dbReference type="CDD" id="cd00761">
    <property type="entry name" value="Glyco_tranf_GTA_type"/>
    <property type="match status" value="1"/>
</dbReference>
<feature type="domain" description="Glycosyltransferase 2-like" evidence="4">
    <location>
        <begin position="4"/>
        <end position="133"/>
    </location>
</feature>
<dbReference type="Pfam" id="PF00535">
    <property type="entry name" value="Glycos_transf_2"/>
    <property type="match status" value="1"/>
</dbReference>
<dbReference type="Proteomes" id="UP001595478">
    <property type="component" value="Unassembled WGS sequence"/>
</dbReference>
<proteinExistence type="inferred from homology"/>
<dbReference type="PANTHER" id="PTHR43630">
    <property type="entry name" value="POLY-BETA-1,6-N-ACETYL-D-GLUCOSAMINE SYNTHASE"/>
    <property type="match status" value="1"/>
</dbReference>
<name>A0ABV7FPR5_9ALTE</name>
<protein>
    <submittedName>
        <fullName evidence="5">Glycosyltransferase family A protein</fullName>
        <ecNumber evidence="5">2.4.-.-</ecNumber>
    </submittedName>
</protein>
<sequence length="284" mass="33003">MYNIVMFAYNEEKNIQSSLRSIFENKGAKLNKVYLIANGCTDATTEEAENLKNKLDFTELNVISLDIGDKCNAWNHYMHNLSSDTEIHFFVDADVKFSPNCFEQMHEKLEHTEESTVAIAGFPLSGRNIDFYRSLVIERACFFGNLYGLKNSFVNRIKEEQFHLPIGLNWIDSFLTKAVNTDLQFFDYNLPNRVTYLEGVGYSFTSLSPLNLDDIKLYFNRIARYELGKIQEKYLDALSVKCWPENMFGINEEIAQNFEEDTKSLSFYKKRLVKARLSKLVKKK</sequence>
<dbReference type="EMBL" id="JBHRSW010000006">
    <property type="protein sequence ID" value="MFC3120832.1"/>
    <property type="molecule type" value="Genomic_DNA"/>
</dbReference>
<keyword evidence="2 5" id="KW-0328">Glycosyltransferase</keyword>
<keyword evidence="6" id="KW-1185">Reference proteome</keyword>
<evidence type="ECO:0000256" key="1">
    <source>
        <dbReference type="ARBA" id="ARBA00006739"/>
    </source>
</evidence>